<evidence type="ECO:0000313" key="5">
    <source>
        <dbReference type="Proteomes" id="UP000289946"/>
    </source>
</evidence>
<dbReference type="EMBL" id="RDRA01000014">
    <property type="protein sequence ID" value="RXG91700.1"/>
    <property type="molecule type" value="Genomic_DNA"/>
</dbReference>
<reference evidence="3 5" key="2">
    <citation type="submission" date="2018-10" db="EMBL/GenBank/DDBJ databases">
        <title>Bradyrhizobium sp. nov., isolated from effective nodules of peanut in China.</title>
        <authorList>
            <person name="Li Y."/>
        </authorList>
    </citation>
    <scope>NUCLEOTIDE SEQUENCE [LARGE SCALE GENOMIC DNA]</scope>
    <source>
        <strain evidence="2 6">CCBAU 51770</strain>
        <strain evidence="3 5">CCBAU 51781</strain>
    </source>
</reference>
<sequence length="116" mass="11668">MRFGRIAVFCAASVFAGTLAAPAFAQGPYDGNWQVTIVTKSGSCEPTASSMLTVADGKITAPGANVSGTIGREGLVKVSINGAYANGQLNGNAGSGKWNGASAGIPCSGRWEASRQ</sequence>
<evidence type="ECO:0008006" key="8">
    <source>
        <dbReference type="Google" id="ProtNLM"/>
    </source>
</evidence>
<evidence type="ECO:0000256" key="1">
    <source>
        <dbReference type="SAM" id="SignalP"/>
    </source>
</evidence>
<name>A0A4Q0S9K6_9BRAD</name>
<dbReference type="RefSeq" id="WP_091897812.1">
    <property type="nucleotide sequence ID" value="NZ_CP022221.1"/>
</dbReference>
<dbReference type="Proteomes" id="UP000290174">
    <property type="component" value="Unassembled WGS sequence"/>
</dbReference>
<proteinExistence type="predicted"/>
<keyword evidence="1" id="KW-0732">Signal</keyword>
<accession>A0A4Q0S9K6</accession>
<dbReference type="Proteomes" id="UP000289946">
    <property type="component" value="Unassembled WGS sequence"/>
</dbReference>
<evidence type="ECO:0000313" key="6">
    <source>
        <dbReference type="Proteomes" id="UP000290174"/>
    </source>
</evidence>
<protein>
    <recommendedName>
        <fullName evidence="8">Heme utilization protein</fullName>
    </recommendedName>
</protein>
<organism evidence="4 7">
    <name type="scientific">Bradyrhizobium zhanjiangense</name>
    <dbReference type="NCBI Taxonomy" id="1325107"/>
    <lineage>
        <taxon>Bacteria</taxon>
        <taxon>Pseudomonadati</taxon>
        <taxon>Pseudomonadota</taxon>
        <taxon>Alphaproteobacteria</taxon>
        <taxon>Hyphomicrobiales</taxon>
        <taxon>Nitrobacteraceae</taxon>
        <taxon>Bradyrhizobium</taxon>
    </lineage>
</organism>
<evidence type="ECO:0000313" key="2">
    <source>
        <dbReference type="EMBL" id="RXG90134.1"/>
    </source>
</evidence>
<feature type="signal peptide" evidence="1">
    <location>
        <begin position="1"/>
        <end position="25"/>
    </location>
</feature>
<evidence type="ECO:0000313" key="3">
    <source>
        <dbReference type="EMBL" id="RXG91700.1"/>
    </source>
</evidence>
<keyword evidence="5" id="KW-1185">Reference proteome</keyword>
<comment type="caution">
    <text evidence="4">The sequence shown here is derived from an EMBL/GenBank/DDBJ whole genome shotgun (WGS) entry which is preliminary data.</text>
</comment>
<feature type="chain" id="PRO_5044607825" description="Heme utilization protein" evidence="1">
    <location>
        <begin position="26"/>
        <end position="116"/>
    </location>
</feature>
<reference evidence="4 7" key="1">
    <citation type="submission" date="2015-04" db="EMBL/GenBank/DDBJ databases">
        <title>Comparative genomics of rhizobia nodulating Arachis hypogaea in China.</title>
        <authorList>
            <person name="Li Y."/>
        </authorList>
    </citation>
    <scope>NUCLEOTIDE SEQUENCE [LARGE SCALE GENOMIC DNA]</scope>
    <source>
        <strain evidence="4 7">CCBAU 51787</strain>
    </source>
</reference>
<dbReference type="AlphaFoldDB" id="A0A4Q0S9K6"/>
<evidence type="ECO:0000313" key="7">
    <source>
        <dbReference type="Proteomes" id="UP000290565"/>
    </source>
</evidence>
<accession>A0A4Q0QFL6</accession>
<dbReference type="EMBL" id="RKMK01000030">
    <property type="protein sequence ID" value="RXG90134.1"/>
    <property type="molecule type" value="Genomic_DNA"/>
</dbReference>
<evidence type="ECO:0000313" key="4">
    <source>
        <dbReference type="EMBL" id="RXH32613.1"/>
    </source>
</evidence>
<gene>
    <name evidence="2" type="ORF">EAS61_26550</name>
    <name evidence="3" type="ORF">EAS62_24845</name>
    <name evidence="4" type="ORF">XH94_31960</name>
</gene>
<dbReference type="Proteomes" id="UP000290565">
    <property type="component" value="Unassembled WGS sequence"/>
</dbReference>
<dbReference type="EMBL" id="LBJM01000088">
    <property type="protein sequence ID" value="RXH32613.1"/>
    <property type="molecule type" value="Genomic_DNA"/>
</dbReference>